<organism evidence="1">
    <name type="scientific">Rhizophora mucronata</name>
    <name type="common">Asiatic mangrove</name>
    <dbReference type="NCBI Taxonomy" id="61149"/>
    <lineage>
        <taxon>Eukaryota</taxon>
        <taxon>Viridiplantae</taxon>
        <taxon>Streptophyta</taxon>
        <taxon>Embryophyta</taxon>
        <taxon>Tracheophyta</taxon>
        <taxon>Spermatophyta</taxon>
        <taxon>Magnoliopsida</taxon>
        <taxon>eudicotyledons</taxon>
        <taxon>Gunneridae</taxon>
        <taxon>Pentapetalae</taxon>
        <taxon>rosids</taxon>
        <taxon>fabids</taxon>
        <taxon>Malpighiales</taxon>
        <taxon>Rhizophoraceae</taxon>
        <taxon>Rhizophora</taxon>
    </lineage>
</organism>
<dbReference type="EMBL" id="GGEC01067974">
    <property type="protein sequence ID" value="MBX48458.1"/>
    <property type="molecule type" value="Transcribed_RNA"/>
</dbReference>
<protein>
    <submittedName>
        <fullName evidence="1">Uncharacterized protein</fullName>
    </submittedName>
</protein>
<evidence type="ECO:0000313" key="1">
    <source>
        <dbReference type="EMBL" id="MBX48458.1"/>
    </source>
</evidence>
<proteinExistence type="predicted"/>
<accession>A0A2P2P149</accession>
<name>A0A2P2P149_RHIMU</name>
<reference evidence="1" key="1">
    <citation type="submission" date="2018-02" db="EMBL/GenBank/DDBJ databases">
        <title>Rhizophora mucronata_Transcriptome.</title>
        <authorList>
            <person name="Meera S.P."/>
            <person name="Sreeshan A."/>
            <person name="Augustine A."/>
        </authorList>
    </citation>
    <scope>NUCLEOTIDE SEQUENCE</scope>
    <source>
        <tissue evidence="1">Leaf</tissue>
    </source>
</reference>
<sequence>MTSMGLFLIRLDG</sequence>